<proteinExistence type="predicted"/>
<evidence type="ECO:0000259" key="2">
    <source>
        <dbReference type="PROSITE" id="PS50132"/>
    </source>
</evidence>
<organism evidence="3 4">
    <name type="scientific">Powellomyces hirtus</name>
    <dbReference type="NCBI Taxonomy" id="109895"/>
    <lineage>
        <taxon>Eukaryota</taxon>
        <taxon>Fungi</taxon>
        <taxon>Fungi incertae sedis</taxon>
        <taxon>Chytridiomycota</taxon>
        <taxon>Chytridiomycota incertae sedis</taxon>
        <taxon>Chytridiomycetes</taxon>
        <taxon>Spizellomycetales</taxon>
        <taxon>Powellomycetaceae</taxon>
        <taxon>Powellomyces</taxon>
    </lineage>
</organism>
<comment type="caution">
    <text evidence="3">The sequence shown here is derived from an EMBL/GenBank/DDBJ whole genome shotgun (WGS) entry which is preliminary data.</text>
</comment>
<protein>
    <recommendedName>
        <fullName evidence="2">RGS domain-containing protein</fullName>
    </recommendedName>
</protein>
<dbReference type="PANTHER" id="PTHR10845">
    <property type="entry name" value="REGULATOR OF G PROTEIN SIGNALING"/>
    <property type="match status" value="1"/>
</dbReference>
<reference evidence="3 4" key="1">
    <citation type="journal article" date="2019" name="Sci. Rep.">
        <title>Comparative genomics of chytrid fungi reveal insights into the obligate biotrophic and pathogenic lifestyle of Synchytrium endobioticum.</title>
        <authorList>
            <person name="van de Vossenberg B.T.L.H."/>
            <person name="Warris S."/>
            <person name="Nguyen H.D.T."/>
            <person name="van Gent-Pelzer M.P.E."/>
            <person name="Joly D.L."/>
            <person name="van de Geest H.C."/>
            <person name="Bonants P.J.M."/>
            <person name="Smith D.S."/>
            <person name="Levesque C.A."/>
            <person name="van der Lee T.A.J."/>
        </authorList>
    </citation>
    <scope>NUCLEOTIDE SEQUENCE [LARGE SCALE GENOMIC DNA]</scope>
    <source>
        <strain evidence="3 4">CBS 809.83</strain>
    </source>
</reference>
<dbReference type="SUPFAM" id="SSF48097">
    <property type="entry name" value="Regulator of G-protein signaling, RGS"/>
    <property type="match status" value="1"/>
</dbReference>
<gene>
    <name evidence="3" type="ORF">PhCBS80983_g04269</name>
</gene>
<feature type="region of interest" description="Disordered" evidence="1">
    <location>
        <begin position="198"/>
        <end position="228"/>
    </location>
</feature>
<keyword evidence="4" id="KW-1185">Reference proteome</keyword>
<dbReference type="InterPro" id="IPR036305">
    <property type="entry name" value="RGS_sf"/>
</dbReference>
<feature type="compositionally biased region" description="Basic and acidic residues" evidence="1">
    <location>
        <begin position="104"/>
        <end position="115"/>
    </location>
</feature>
<accession>A0A507E0U5</accession>
<dbReference type="PROSITE" id="PS50132">
    <property type="entry name" value="RGS"/>
    <property type="match status" value="1"/>
</dbReference>
<dbReference type="SMART" id="SM00315">
    <property type="entry name" value="RGS"/>
    <property type="match status" value="1"/>
</dbReference>
<feature type="domain" description="RGS" evidence="2">
    <location>
        <begin position="15"/>
        <end position="183"/>
    </location>
</feature>
<dbReference type="Pfam" id="PF00615">
    <property type="entry name" value="RGS"/>
    <property type="match status" value="1"/>
</dbReference>
<dbReference type="InterPro" id="IPR044926">
    <property type="entry name" value="RGS_subdomain_2"/>
</dbReference>
<sequence length="228" mass="26203">MQAPRSKFKISLTAVLNDEVEYPFSLENFEKFVHKEHSEENLEFFHALTRYRESAAKHYPNCISNLRHRRPGSHSSMRSISSAFASSSSLGNSRSMPTASEEMLAERSDDKAGREKLKDEVELIVTLYMIPGSDKEVNLPSSVRKKVLTEVNEKKNYHPDVFKHALEHVYLMMKTSTYPNFYREAVAYLKEKNLPMPRIEREGSTERRTLDRSRGNLSASARDAKVAQ</sequence>
<dbReference type="PANTHER" id="PTHR10845:SF192">
    <property type="entry name" value="DOUBLE HIT, ISOFORM B"/>
    <property type="match status" value="1"/>
</dbReference>
<dbReference type="EMBL" id="QEAQ01000064">
    <property type="protein sequence ID" value="TPX56818.1"/>
    <property type="molecule type" value="Genomic_DNA"/>
</dbReference>
<feature type="compositionally biased region" description="Basic and acidic residues" evidence="1">
    <location>
        <begin position="198"/>
        <end position="214"/>
    </location>
</feature>
<dbReference type="AlphaFoldDB" id="A0A507E0U5"/>
<dbReference type="InterPro" id="IPR016137">
    <property type="entry name" value="RGS"/>
</dbReference>
<feature type="region of interest" description="Disordered" evidence="1">
    <location>
        <begin position="84"/>
        <end position="115"/>
    </location>
</feature>
<feature type="compositionally biased region" description="Low complexity" evidence="1">
    <location>
        <begin position="84"/>
        <end position="95"/>
    </location>
</feature>
<evidence type="ECO:0000313" key="4">
    <source>
        <dbReference type="Proteomes" id="UP000318582"/>
    </source>
</evidence>
<dbReference type="Gene3D" id="1.10.167.10">
    <property type="entry name" value="Regulator of G-protein Signalling 4, domain 2"/>
    <property type="match status" value="1"/>
</dbReference>
<evidence type="ECO:0000313" key="3">
    <source>
        <dbReference type="EMBL" id="TPX56818.1"/>
    </source>
</evidence>
<name>A0A507E0U5_9FUNG</name>
<evidence type="ECO:0000256" key="1">
    <source>
        <dbReference type="SAM" id="MobiDB-lite"/>
    </source>
</evidence>
<dbReference type="Proteomes" id="UP000318582">
    <property type="component" value="Unassembled WGS sequence"/>
</dbReference>